<dbReference type="EMBL" id="SEOQ01000027">
    <property type="protein sequence ID" value="TFY72055.1"/>
    <property type="molecule type" value="Genomic_DNA"/>
</dbReference>
<dbReference type="OrthoDB" id="2152248at2759"/>
<reference evidence="1 2" key="1">
    <citation type="submission" date="2019-02" db="EMBL/GenBank/DDBJ databases">
        <title>Genome sequencing of the rare red list fungi Dentipellis fragilis.</title>
        <authorList>
            <person name="Buettner E."/>
            <person name="Kellner H."/>
        </authorList>
    </citation>
    <scope>NUCLEOTIDE SEQUENCE [LARGE SCALE GENOMIC DNA]</scope>
    <source>
        <strain evidence="1 2">DSM 105465</strain>
    </source>
</reference>
<proteinExistence type="predicted"/>
<dbReference type="STRING" id="205917.A0A4Y9ZB76"/>
<sequence length="327" mass="35883">MAAPDSNVDVHLTRETFNLAGLLVHVWSNGGIQALSTKELAAMILMHGWKESTDDPALERTARAAFQWALARQQPVPVSALQHDFLVVMFCKDDRTCGTTGIGRSTRAQTNDGAIILSTITQHTRFGNADRWSMERRIDIFGMLVGSARDVSFVIDFLPLYLFPHGERTIVEWAVAGTSLGAQAVWLVLKEEPRVRTGIAVIGSPNCIAVMRAMGAATGVPIAPPYVPDALLALMRRLDPTSAAADCTAYNPYFGKQVLVVAAEQDVYMAWGAYAAFVEEMEVGPGGRKEVLRLPGGHCYTEEMMWALVRFFWEECVVGRRPGKAKL</sequence>
<keyword evidence="2" id="KW-1185">Reference proteome</keyword>
<comment type="caution">
    <text evidence="1">The sequence shown here is derived from an EMBL/GenBank/DDBJ whole genome shotgun (WGS) entry which is preliminary data.</text>
</comment>
<dbReference type="SUPFAM" id="SSF53474">
    <property type="entry name" value="alpha/beta-Hydrolases"/>
    <property type="match status" value="1"/>
</dbReference>
<dbReference type="Proteomes" id="UP000298327">
    <property type="component" value="Unassembled WGS sequence"/>
</dbReference>
<evidence type="ECO:0000313" key="2">
    <source>
        <dbReference type="Proteomes" id="UP000298327"/>
    </source>
</evidence>
<accession>A0A4Y9ZB76</accession>
<organism evidence="1 2">
    <name type="scientific">Dentipellis fragilis</name>
    <dbReference type="NCBI Taxonomy" id="205917"/>
    <lineage>
        <taxon>Eukaryota</taxon>
        <taxon>Fungi</taxon>
        <taxon>Dikarya</taxon>
        <taxon>Basidiomycota</taxon>
        <taxon>Agaricomycotina</taxon>
        <taxon>Agaricomycetes</taxon>
        <taxon>Russulales</taxon>
        <taxon>Hericiaceae</taxon>
        <taxon>Dentipellis</taxon>
    </lineage>
</organism>
<dbReference type="InterPro" id="IPR029058">
    <property type="entry name" value="AB_hydrolase_fold"/>
</dbReference>
<gene>
    <name evidence="1" type="ORF">EVG20_g976</name>
</gene>
<name>A0A4Y9ZB76_9AGAM</name>
<dbReference type="AlphaFoldDB" id="A0A4Y9ZB76"/>
<dbReference type="Gene3D" id="3.40.50.1820">
    <property type="entry name" value="alpha/beta hydrolase"/>
    <property type="match status" value="1"/>
</dbReference>
<protein>
    <submittedName>
        <fullName evidence="1">Uncharacterized protein</fullName>
    </submittedName>
</protein>
<evidence type="ECO:0000313" key="1">
    <source>
        <dbReference type="EMBL" id="TFY72055.1"/>
    </source>
</evidence>